<name>A0A2K2FWR9_9SPHN</name>
<sequence length="75" mass="8257">MSLQWCGVGALQFTVLHVWRGWPCSSAIWGYFILMPVIDASACIVESTLELLGLVRQRGGYICVHGLVNETSKTS</sequence>
<dbReference type="EMBL" id="LYMM01000054">
    <property type="protein sequence ID" value="PNU03239.1"/>
    <property type="molecule type" value="Genomic_DNA"/>
</dbReference>
<reference evidence="1 2" key="1">
    <citation type="submission" date="2016-05" db="EMBL/GenBank/DDBJ databases">
        <title>Complete genome sequence of Novosphingobium guangzhouense SA925(T).</title>
        <authorList>
            <person name="Sha S."/>
        </authorList>
    </citation>
    <scope>NUCLEOTIDE SEQUENCE [LARGE SCALE GENOMIC DNA]</scope>
    <source>
        <strain evidence="1 2">SA925</strain>
    </source>
</reference>
<organism evidence="1 2">
    <name type="scientific">Novosphingobium guangzhouense</name>
    <dbReference type="NCBI Taxonomy" id="1850347"/>
    <lineage>
        <taxon>Bacteria</taxon>
        <taxon>Pseudomonadati</taxon>
        <taxon>Pseudomonadota</taxon>
        <taxon>Alphaproteobacteria</taxon>
        <taxon>Sphingomonadales</taxon>
        <taxon>Sphingomonadaceae</taxon>
        <taxon>Novosphingobium</taxon>
    </lineage>
</organism>
<keyword evidence="2" id="KW-1185">Reference proteome</keyword>
<protein>
    <submittedName>
        <fullName evidence="1">Uncharacterized protein</fullName>
    </submittedName>
</protein>
<dbReference type="Proteomes" id="UP000236327">
    <property type="component" value="Unassembled WGS sequence"/>
</dbReference>
<comment type="caution">
    <text evidence="1">The sequence shown here is derived from an EMBL/GenBank/DDBJ whole genome shotgun (WGS) entry which is preliminary data.</text>
</comment>
<evidence type="ECO:0000313" key="2">
    <source>
        <dbReference type="Proteomes" id="UP000236327"/>
    </source>
</evidence>
<gene>
    <name evidence="1" type="ORF">A8V01_24215</name>
</gene>
<evidence type="ECO:0000313" key="1">
    <source>
        <dbReference type="EMBL" id="PNU03239.1"/>
    </source>
</evidence>
<accession>A0A2K2FWR9</accession>
<proteinExistence type="predicted"/>
<dbReference type="AlphaFoldDB" id="A0A2K2FWR9"/>